<dbReference type="GO" id="GO:0031072">
    <property type="term" value="F:heat shock protein binding"/>
    <property type="evidence" value="ECO:0007669"/>
    <property type="project" value="TreeGrafter"/>
</dbReference>
<evidence type="ECO:0000256" key="4">
    <source>
        <dbReference type="ARBA" id="ARBA00023186"/>
    </source>
</evidence>
<comment type="similarity">
    <text evidence="2">Belongs to the CDC37 family.</text>
</comment>
<evidence type="ECO:0000256" key="5">
    <source>
        <dbReference type="ARBA" id="ARBA00031396"/>
    </source>
</evidence>
<dbReference type="GO" id="GO:0019901">
    <property type="term" value="F:protein kinase binding"/>
    <property type="evidence" value="ECO:0007669"/>
    <property type="project" value="InterPro"/>
</dbReference>
<dbReference type="Pfam" id="PF08564">
    <property type="entry name" value="CDC37_C"/>
    <property type="match status" value="1"/>
</dbReference>
<dbReference type="Pfam" id="PF03234">
    <property type="entry name" value="CDC37_N"/>
    <property type="match status" value="1"/>
</dbReference>
<feature type="region of interest" description="Disordered" evidence="6">
    <location>
        <begin position="1"/>
        <end position="27"/>
    </location>
</feature>
<evidence type="ECO:0000256" key="2">
    <source>
        <dbReference type="ARBA" id="ARBA00006222"/>
    </source>
</evidence>
<dbReference type="InterPro" id="IPR004918">
    <property type="entry name" value="Cdc37"/>
</dbReference>
<evidence type="ECO:0000259" key="8">
    <source>
        <dbReference type="SMART" id="SM01070"/>
    </source>
</evidence>
<dbReference type="SMART" id="SM01069">
    <property type="entry name" value="CDC37_C"/>
    <property type="match status" value="1"/>
</dbReference>
<feature type="domain" description="Cdc37 Hsp90 binding" evidence="8">
    <location>
        <begin position="119"/>
        <end position="283"/>
    </location>
</feature>
<evidence type="ECO:0000259" key="9">
    <source>
        <dbReference type="SMART" id="SM01071"/>
    </source>
</evidence>
<dbReference type="EMBL" id="CAJNOC010000526">
    <property type="protein sequence ID" value="CAF0772373.1"/>
    <property type="molecule type" value="Genomic_DNA"/>
</dbReference>
<comment type="subcellular location">
    <subcellularLocation>
        <location evidence="1">Cytoplasm</location>
    </subcellularLocation>
</comment>
<dbReference type="InterPro" id="IPR013855">
    <property type="entry name" value="Cdc37_N_dom"/>
</dbReference>
<name>A0A813QUV0_9BILA</name>
<dbReference type="SMART" id="SM01070">
    <property type="entry name" value="CDC37_M"/>
    <property type="match status" value="1"/>
</dbReference>
<feature type="compositionally biased region" description="Basic and acidic residues" evidence="6">
    <location>
        <begin position="348"/>
        <end position="363"/>
    </location>
</feature>
<evidence type="ECO:0000256" key="1">
    <source>
        <dbReference type="ARBA" id="ARBA00004496"/>
    </source>
</evidence>
<accession>A0A813QUV0</accession>
<feature type="compositionally biased region" description="Acidic residues" evidence="6">
    <location>
        <begin position="365"/>
        <end position="376"/>
    </location>
</feature>
<evidence type="ECO:0000259" key="7">
    <source>
        <dbReference type="SMART" id="SM01069"/>
    </source>
</evidence>
<dbReference type="PANTHER" id="PTHR12800:SF4">
    <property type="entry name" value="HSP90 CO-CHAPERONE CDC37"/>
    <property type="match status" value="1"/>
</dbReference>
<dbReference type="GO" id="GO:0051087">
    <property type="term" value="F:protein-folding chaperone binding"/>
    <property type="evidence" value="ECO:0007669"/>
    <property type="project" value="TreeGrafter"/>
</dbReference>
<dbReference type="GO" id="GO:0051082">
    <property type="term" value="F:unfolded protein binding"/>
    <property type="evidence" value="ECO:0007669"/>
    <property type="project" value="TreeGrafter"/>
</dbReference>
<feature type="domain" description="Cdc37 N-terminal" evidence="9">
    <location>
        <begin position="2"/>
        <end position="126"/>
    </location>
</feature>
<dbReference type="FunFam" id="1.20.58.610:FF:000001">
    <property type="entry name" value="Hsp90 co-chaperone Cdc37-like 1"/>
    <property type="match status" value="1"/>
</dbReference>
<reference evidence="10" key="1">
    <citation type="submission" date="2021-02" db="EMBL/GenBank/DDBJ databases">
        <authorList>
            <person name="Nowell W R."/>
        </authorList>
    </citation>
    <scope>NUCLEOTIDE SEQUENCE</scope>
    <source>
        <strain evidence="10">Ploen Becks lab</strain>
    </source>
</reference>
<protein>
    <recommendedName>
        <fullName evidence="5">Hsp90 chaperone protein kinase-targeting subunit</fullName>
    </recommendedName>
</protein>
<dbReference type="InterPro" id="IPR013873">
    <property type="entry name" value="Cdc37_C"/>
</dbReference>
<sequence>MPIDYSKWKNIEISDDEDDTHPNIDTPSLFRWRHQARVERQAEAEREKSEFEKNKREAEMKKQELKQKLKEAEAKGSEELNRLKLEEEELRRQEDEFRKKEEELKKKEKLTPWNVDTISHDKFAKTIINKEETKQNDENLTEEERAEKYKKFLDKNKSKIKHFGMLKHYEDSKRYLTENLDLVCDDTANYLVVWCIDLEIEEKHDLMEHVAHQCIVMQFILELSKTLKCDPRACVAPFFVKMQQANREYKDGFYDELNAFKGRIKKRANEKIEAAMAEAEEEERQKRLGPGGLDPVEVFETLPEVLQKCFESQDIQLLQNALLSMSKEDAEYHMDRCIKSGLWVPDAKKDQAKKEGDDTKTENQNEQDELYDTPDS</sequence>
<keyword evidence="3" id="KW-0963">Cytoplasm</keyword>
<keyword evidence="4" id="KW-0143">Chaperone</keyword>
<feature type="compositionally biased region" description="Basic and acidic residues" evidence="6">
    <location>
        <begin position="1"/>
        <end position="12"/>
    </location>
</feature>
<feature type="domain" description="Cdc37 C-terminal" evidence="7">
    <location>
        <begin position="287"/>
        <end position="369"/>
    </location>
</feature>
<gene>
    <name evidence="10" type="ORF">OXX778_LOCUS5020</name>
</gene>
<dbReference type="GO" id="GO:0006457">
    <property type="term" value="P:protein folding"/>
    <property type="evidence" value="ECO:0007669"/>
    <property type="project" value="TreeGrafter"/>
</dbReference>
<dbReference type="Gene3D" id="1.20.58.610">
    <property type="entry name" value="Cdc37, Hsp90 binding domain"/>
    <property type="match status" value="1"/>
</dbReference>
<dbReference type="GO" id="GO:0005737">
    <property type="term" value="C:cytoplasm"/>
    <property type="evidence" value="ECO:0007669"/>
    <property type="project" value="UniProtKB-SubCell"/>
</dbReference>
<evidence type="ECO:0000313" key="11">
    <source>
        <dbReference type="Proteomes" id="UP000663879"/>
    </source>
</evidence>
<dbReference type="OrthoDB" id="440202at2759"/>
<feature type="region of interest" description="Disordered" evidence="6">
    <location>
        <begin position="41"/>
        <end position="81"/>
    </location>
</feature>
<keyword evidence="11" id="KW-1185">Reference proteome</keyword>
<feature type="region of interest" description="Disordered" evidence="6">
    <location>
        <begin position="348"/>
        <end position="376"/>
    </location>
</feature>
<dbReference type="Gene3D" id="6.10.140.250">
    <property type="match status" value="1"/>
</dbReference>
<evidence type="ECO:0000313" key="10">
    <source>
        <dbReference type="EMBL" id="CAF0772373.1"/>
    </source>
</evidence>
<dbReference type="InterPro" id="IPR013874">
    <property type="entry name" value="Cdc37_Hsp90-bd"/>
</dbReference>
<dbReference type="Proteomes" id="UP000663879">
    <property type="component" value="Unassembled WGS sequence"/>
</dbReference>
<dbReference type="SUPFAM" id="SSF101391">
    <property type="entry name" value="Hsp90 co-chaperone CDC37"/>
    <property type="match status" value="1"/>
</dbReference>
<evidence type="ECO:0000256" key="3">
    <source>
        <dbReference type="ARBA" id="ARBA00022490"/>
    </source>
</evidence>
<evidence type="ECO:0000256" key="6">
    <source>
        <dbReference type="SAM" id="MobiDB-lite"/>
    </source>
</evidence>
<dbReference type="Pfam" id="PF08565">
    <property type="entry name" value="CDC37_M"/>
    <property type="match status" value="1"/>
</dbReference>
<dbReference type="AlphaFoldDB" id="A0A813QUV0"/>
<dbReference type="SMART" id="SM01071">
    <property type="entry name" value="CDC37_N"/>
    <property type="match status" value="1"/>
</dbReference>
<comment type="caution">
    <text evidence="10">The sequence shown here is derived from an EMBL/GenBank/DDBJ whole genome shotgun (WGS) entry which is preliminary data.</text>
</comment>
<dbReference type="GO" id="GO:0050821">
    <property type="term" value="P:protein stabilization"/>
    <property type="evidence" value="ECO:0007669"/>
    <property type="project" value="TreeGrafter"/>
</dbReference>
<proteinExistence type="inferred from homology"/>
<dbReference type="InterPro" id="IPR038189">
    <property type="entry name" value="Cdc37_Hsp90-bd_sf"/>
</dbReference>
<dbReference type="PANTHER" id="PTHR12800">
    <property type="entry name" value="CDC37-RELATED"/>
    <property type="match status" value="1"/>
</dbReference>
<organism evidence="10 11">
    <name type="scientific">Brachionus calyciflorus</name>
    <dbReference type="NCBI Taxonomy" id="104777"/>
    <lineage>
        <taxon>Eukaryota</taxon>
        <taxon>Metazoa</taxon>
        <taxon>Spiralia</taxon>
        <taxon>Gnathifera</taxon>
        <taxon>Rotifera</taxon>
        <taxon>Eurotatoria</taxon>
        <taxon>Monogononta</taxon>
        <taxon>Pseudotrocha</taxon>
        <taxon>Ploima</taxon>
        <taxon>Brachionidae</taxon>
        <taxon>Brachionus</taxon>
    </lineage>
</organism>